<dbReference type="AlphaFoldDB" id="A0A382LE34"/>
<dbReference type="InterPro" id="IPR036249">
    <property type="entry name" value="Thioredoxin-like_sf"/>
</dbReference>
<dbReference type="CDD" id="cd03046">
    <property type="entry name" value="GST_N_GTT1_like"/>
    <property type="match status" value="1"/>
</dbReference>
<dbReference type="PANTHER" id="PTHR44051:SF9">
    <property type="entry name" value="GLUTATHIONE S-TRANSFERASE 1"/>
    <property type="match status" value="1"/>
</dbReference>
<dbReference type="SUPFAM" id="SSF52833">
    <property type="entry name" value="Thioredoxin-like"/>
    <property type="match status" value="1"/>
</dbReference>
<sequence>MRSLWLLNELNLEFELVEMPFEQTHLRSPEYLSIHPLGRVPCLIDGNIKLFESGAICQYLCEKYDSNDQLGRGINNKEHIEWLQWLHYAETIAVHGASLVQQNVIIAEEDRSPVVLKLESRRLEKAVEVIDTHLNDRDYLLKSGFSAVDIGVGWSIHLGSMFKEYKEFPNVEKYYKTIQAREAFIQSLPKNIEDPLDKI</sequence>
<organism evidence="2">
    <name type="scientific">marine metagenome</name>
    <dbReference type="NCBI Taxonomy" id="408172"/>
    <lineage>
        <taxon>unclassified sequences</taxon>
        <taxon>metagenomes</taxon>
        <taxon>ecological metagenomes</taxon>
    </lineage>
</organism>
<dbReference type="EMBL" id="UINC01086441">
    <property type="protein sequence ID" value="SVC34900.1"/>
    <property type="molecule type" value="Genomic_DNA"/>
</dbReference>
<protein>
    <recommendedName>
        <fullName evidence="1">GST N-terminal domain-containing protein</fullName>
    </recommendedName>
</protein>
<dbReference type="SFLD" id="SFLDS00019">
    <property type="entry name" value="Glutathione_Transferase_(cytos"/>
    <property type="match status" value="1"/>
</dbReference>
<dbReference type="PROSITE" id="PS50404">
    <property type="entry name" value="GST_NTER"/>
    <property type="match status" value="1"/>
</dbReference>
<dbReference type="InterPro" id="IPR004045">
    <property type="entry name" value="Glutathione_S-Trfase_N"/>
</dbReference>
<proteinExistence type="predicted"/>
<dbReference type="SFLD" id="SFLDG01150">
    <property type="entry name" value="Main.1:_Beta-like"/>
    <property type="match status" value="1"/>
</dbReference>
<dbReference type="SUPFAM" id="SSF47616">
    <property type="entry name" value="GST C-terminal domain-like"/>
    <property type="match status" value="1"/>
</dbReference>
<dbReference type="PANTHER" id="PTHR44051">
    <property type="entry name" value="GLUTATHIONE S-TRANSFERASE-RELATED"/>
    <property type="match status" value="1"/>
</dbReference>
<accession>A0A382LE34</accession>
<name>A0A382LE34_9ZZZZ</name>
<dbReference type="InterPro" id="IPR036282">
    <property type="entry name" value="Glutathione-S-Trfase_C_sf"/>
</dbReference>
<dbReference type="Pfam" id="PF02798">
    <property type="entry name" value="GST_N"/>
    <property type="match status" value="1"/>
</dbReference>
<gene>
    <name evidence="2" type="ORF">METZ01_LOCUS287754</name>
</gene>
<evidence type="ECO:0000313" key="2">
    <source>
        <dbReference type="EMBL" id="SVC34900.1"/>
    </source>
</evidence>
<dbReference type="Gene3D" id="1.20.1050.130">
    <property type="match status" value="1"/>
</dbReference>
<evidence type="ECO:0000259" key="1">
    <source>
        <dbReference type="PROSITE" id="PS50404"/>
    </source>
</evidence>
<dbReference type="InterPro" id="IPR040079">
    <property type="entry name" value="Glutathione_S-Trfase"/>
</dbReference>
<dbReference type="SFLD" id="SFLDG00358">
    <property type="entry name" value="Main_(cytGST)"/>
    <property type="match status" value="1"/>
</dbReference>
<feature type="domain" description="GST N-terminal" evidence="1">
    <location>
        <begin position="1"/>
        <end position="68"/>
    </location>
</feature>
<reference evidence="2" key="1">
    <citation type="submission" date="2018-05" db="EMBL/GenBank/DDBJ databases">
        <authorList>
            <person name="Lanie J.A."/>
            <person name="Ng W.-L."/>
            <person name="Kazmierczak K.M."/>
            <person name="Andrzejewski T.M."/>
            <person name="Davidsen T.M."/>
            <person name="Wayne K.J."/>
            <person name="Tettelin H."/>
            <person name="Glass J.I."/>
            <person name="Rusch D."/>
            <person name="Podicherti R."/>
            <person name="Tsui H.-C.T."/>
            <person name="Winkler M.E."/>
        </authorList>
    </citation>
    <scope>NUCLEOTIDE SEQUENCE</scope>
</reference>